<dbReference type="InterPro" id="IPR044946">
    <property type="entry name" value="Restrct_endonuc_typeI_TRD_sf"/>
</dbReference>
<dbReference type="Gene3D" id="1.10.287.1120">
    <property type="entry name" value="Bipartite methylase S protein"/>
    <property type="match status" value="1"/>
</dbReference>
<dbReference type="InterPro" id="IPR051212">
    <property type="entry name" value="Type-I_RE_S_subunit"/>
</dbReference>
<evidence type="ECO:0000313" key="5">
    <source>
        <dbReference type="EMBL" id="MFB9095709.1"/>
    </source>
</evidence>
<evidence type="ECO:0000256" key="3">
    <source>
        <dbReference type="ARBA" id="ARBA00023125"/>
    </source>
</evidence>
<keyword evidence="6" id="KW-1185">Reference proteome</keyword>
<dbReference type="EC" id="3.1.21.-" evidence="5"/>
<dbReference type="GO" id="GO:0016787">
    <property type="term" value="F:hydrolase activity"/>
    <property type="evidence" value="ECO:0007669"/>
    <property type="project" value="UniProtKB-KW"/>
</dbReference>
<keyword evidence="5" id="KW-0255">Endonuclease</keyword>
<proteinExistence type="inferred from homology"/>
<dbReference type="Gene3D" id="3.90.220.20">
    <property type="entry name" value="DNA methylase specificity domains"/>
    <property type="match status" value="2"/>
</dbReference>
<gene>
    <name evidence="5" type="ORF">ACFFVF_04225</name>
</gene>
<accession>A0ABV5GK00</accession>
<dbReference type="InterPro" id="IPR000055">
    <property type="entry name" value="Restrct_endonuc_typeI_TRD"/>
</dbReference>
<feature type="domain" description="Type I restriction modification DNA specificity" evidence="4">
    <location>
        <begin position="230"/>
        <end position="402"/>
    </location>
</feature>
<name>A0ABV5GK00_9FLAO</name>
<keyword evidence="2" id="KW-0680">Restriction system</keyword>
<feature type="domain" description="Type I restriction modification DNA specificity" evidence="4">
    <location>
        <begin position="89"/>
        <end position="194"/>
    </location>
</feature>
<evidence type="ECO:0000259" key="4">
    <source>
        <dbReference type="Pfam" id="PF01420"/>
    </source>
</evidence>
<evidence type="ECO:0000256" key="2">
    <source>
        <dbReference type="ARBA" id="ARBA00022747"/>
    </source>
</evidence>
<keyword evidence="5" id="KW-0540">Nuclease</keyword>
<reference evidence="5 6" key="1">
    <citation type="submission" date="2024-09" db="EMBL/GenBank/DDBJ databases">
        <authorList>
            <person name="Sun Q."/>
            <person name="Mori K."/>
        </authorList>
    </citation>
    <scope>NUCLEOTIDE SEQUENCE [LARGE SCALE GENOMIC DNA]</scope>
    <source>
        <strain evidence="5 6">CECT 7955</strain>
    </source>
</reference>
<evidence type="ECO:0000256" key="1">
    <source>
        <dbReference type="ARBA" id="ARBA00010923"/>
    </source>
</evidence>
<sequence>MMKKYQHYKNSGVAWLGEIPEHWEIIKGKWLFTKMERPIRKEDDIVTCFRDGEVTLRKNRKIDGFTNALKEHGYQGIRKGDLVIHNMDAFAGAIGISDSDGKSTPVYSVCTHRIENKVNSYFYTYFLRNLAKLGFIESLAKGIRERSSDFRFNDFGKLELPVPPLEEQTAIANFLDDKTTKIDQAIAIKQQQIELLKERRQILIHKAVTRGLNENVKLKDSGVEWIGEIPEHWEVKKLIGLCRFVRGNSTFSKDELLNDGQYVALQYGKTYKVNEVDKNYNFYVNDEFYKETQIVNYGDTIFISTSETIEDLGHSAFYNRNDLGLLGGEQLILKPYNEKINCHYLYFSSKVFSKELRKYATGIKVFRFNINDLKTIYTATPPLKEQKEIAEFIEIATTKIATAISLKQKEIEKLKEYKMSLIDGVVTGKVRVC</sequence>
<dbReference type="Pfam" id="PF01420">
    <property type="entry name" value="Methylase_S"/>
    <property type="match status" value="2"/>
</dbReference>
<dbReference type="EMBL" id="JBHMEY010000009">
    <property type="protein sequence ID" value="MFB9095709.1"/>
    <property type="molecule type" value="Genomic_DNA"/>
</dbReference>
<keyword evidence="5" id="KW-0378">Hydrolase</keyword>
<dbReference type="SUPFAM" id="SSF116734">
    <property type="entry name" value="DNA methylase specificity domain"/>
    <property type="match status" value="2"/>
</dbReference>
<dbReference type="RefSeq" id="WP_236454994.1">
    <property type="nucleotide sequence ID" value="NZ_CBCSGE010000004.1"/>
</dbReference>
<keyword evidence="3" id="KW-0238">DNA-binding</keyword>
<protein>
    <submittedName>
        <fullName evidence="5">Restriction endonuclease subunit S</fullName>
        <ecNumber evidence="5">3.1.21.-</ecNumber>
    </submittedName>
</protein>
<comment type="similarity">
    <text evidence="1">Belongs to the type-I restriction system S methylase family.</text>
</comment>
<organism evidence="5 6">
    <name type="scientific">Flavobacterium jumunjinense</name>
    <dbReference type="NCBI Taxonomy" id="998845"/>
    <lineage>
        <taxon>Bacteria</taxon>
        <taxon>Pseudomonadati</taxon>
        <taxon>Bacteroidota</taxon>
        <taxon>Flavobacteriia</taxon>
        <taxon>Flavobacteriales</taxon>
        <taxon>Flavobacteriaceae</taxon>
        <taxon>Flavobacterium</taxon>
    </lineage>
</organism>
<dbReference type="Proteomes" id="UP001589607">
    <property type="component" value="Unassembled WGS sequence"/>
</dbReference>
<dbReference type="PANTHER" id="PTHR43140">
    <property type="entry name" value="TYPE-1 RESTRICTION ENZYME ECOKI SPECIFICITY PROTEIN"/>
    <property type="match status" value="1"/>
</dbReference>
<comment type="caution">
    <text evidence="5">The sequence shown here is derived from an EMBL/GenBank/DDBJ whole genome shotgun (WGS) entry which is preliminary data.</text>
</comment>
<dbReference type="GO" id="GO:0004519">
    <property type="term" value="F:endonuclease activity"/>
    <property type="evidence" value="ECO:0007669"/>
    <property type="project" value="UniProtKB-KW"/>
</dbReference>
<dbReference type="PANTHER" id="PTHR43140:SF1">
    <property type="entry name" value="TYPE I RESTRICTION ENZYME ECOKI SPECIFICITY SUBUNIT"/>
    <property type="match status" value="1"/>
</dbReference>
<evidence type="ECO:0000313" key="6">
    <source>
        <dbReference type="Proteomes" id="UP001589607"/>
    </source>
</evidence>